<feature type="site" description="Transition state stabilizer" evidence="7">
    <location>
        <position position="18"/>
    </location>
</feature>
<comment type="catalytic activity">
    <reaction evidence="1 7">
        <text>2-C-methyl-D-erythritol 4-phosphate + CTP + H(+) = 4-CDP-2-C-methyl-D-erythritol + diphosphate</text>
        <dbReference type="Rhea" id="RHEA:13429"/>
        <dbReference type="ChEBI" id="CHEBI:15378"/>
        <dbReference type="ChEBI" id="CHEBI:33019"/>
        <dbReference type="ChEBI" id="CHEBI:37563"/>
        <dbReference type="ChEBI" id="CHEBI:57823"/>
        <dbReference type="ChEBI" id="CHEBI:58262"/>
        <dbReference type="EC" id="2.7.7.60"/>
    </reaction>
</comment>
<keyword evidence="9" id="KW-1185">Reference proteome</keyword>
<comment type="similarity">
    <text evidence="3 7">Belongs to the IspD/TarI cytidylyltransferase family. IspD subfamily.</text>
</comment>
<dbReference type="Pfam" id="PF01128">
    <property type="entry name" value="IspD"/>
    <property type="match status" value="1"/>
</dbReference>
<keyword evidence="6 7" id="KW-0414">Isoprene biosynthesis</keyword>
<dbReference type="PATRIC" id="fig|330734.3.peg.1410"/>
<evidence type="ECO:0000256" key="4">
    <source>
        <dbReference type="ARBA" id="ARBA00022679"/>
    </source>
</evidence>
<evidence type="ECO:0000256" key="5">
    <source>
        <dbReference type="ARBA" id="ARBA00022695"/>
    </source>
</evidence>
<dbReference type="SUPFAM" id="SSF53448">
    <property type="entry name" value="Nucleotide-diphospho-sugar transferases"/>
    <property type="match status" value="1"/>
</dbReference>
<protein>
    <recommendedName>
        <fullName evidence="7">2-C-methyl-D-erythritol 4-phosphate cytidylyltransferase</fullName>
        <ecNumber evidence="7">2.7.7.60</ecNumber>
    </recommendedName>
    <alternativeName>
        <fullName evidence="7">4-diphosphocytidyl-2C-methyl-D-erythritol synthase</fullName>
    </alternativeName>
    <alternativeName>
        <fullName evidence="7">MEP cytidylyltransferase</fullName>
        <shortName evidence="7">MCT</shortName>
    </alternativeName>
</protein>
<dbReference type="NCBIfam" id="TIGR00453">
    <property type="entry name" value="ispD"/>
    <property type="match status" value="1"/>
</dbReference>
<evidence type="ECO:0000256" key="6">
    <source>
        <dbReference type="ARBA" id="ARBA00023229"/>
    </source>
</evidence>
<dbReference type="InterPro" id="IPR018294">
    <property type="entry name" value="ISPD_synthase_CS"/>
</dbReference>
<dbReference type="Proteomes" id="UP000036406">
    <property type="component" value="Chromosome"/>
</dbReference>
<dbReference type="PROSITE" id="PS01295">
    <property type="entry name" value="ISPD"/>
    <property type="match status" value="1"/>
</dbReference>
<dbReference type="RefSeq" id="WP_048384840.1">
    <property type="nucleotide sequence ID" value="NZ_CP011494.1"/>
</dbReference>
<evidence type="ECO:0000256" key="3">
    <source>
        <dbReference type="ARBA" id="ARBA00009789"/>
    </source>
</evidence>
<organism evidence="8 9">
    <name type="scientific">Marinobacter psychrophilus</name>
    <dbReference type="NCBI Taxonomy" id="330734"/>
    <lineage>
        <taxon>Bacteria</taxon>
        <taxon>Pseudomonadati</taxon>
        <taxon>Pseudomonadota</taxon>
        <taxon>Gammaproteobacteria</taxon>
        <taxon>Pseudomonadales</taxon>
        <taxon>Marinobacteraceae</taxon>
        <taxon>Marinobacter</taxon>
    </lineage>
</organism>
<dbReference type="Gene3D" id="3.90.550.10">
    <property type="entry name" value="Spore Coat Polysaccharide Biosynthesis Protein SpsA, Chain A"/>
    <property type="match status" value="1"/>
</dbReference>
<evidence type="ECO:0000256" key="7">
    <source>
        <dbReference type="HAMAP-Rule" id="MF_00108"/>
    </source>
</evidence>
<dbReference type="CDD" id="cd02516">
    <property type="entry name" value="CDP-ME_synthetase"/>
    <property type="match status" value="1"/>
</dbReference>
<dbReference type="GO" id="GO:0050518">
    <property type="term" value="F:2-C-methyl-D-erythritol 4-phosphate cytidylyltransferase activity"/>
    <property type="evidence" value="ECO:0007669"/>
    <property type="project" value="UniProtKB-UniRule"/>
</dbReference>
<comment type="function">
    <text evidence="7">Catalyzes the formation of 4-diphosphocytidyl-2-C-methyl-D-erythritol from CTP and 2-C-methyl-D-erythritol 4-phosphate (MEP).</text>
</comment>
<feature type="site" description="Positions MEP for the nucleophilic attack" evidence="7">
    <location>
        <position position="160"/>
    </location>
</feature>
<dbReference type="HAMAP" id="MF_00108">
    <property type="entry name" value="IspD"/>
    <property type="match status" value="1"/>
</dbReference>
<dbReference type="FunFam" id="3.90.550.10:FF:000003">
    <property type="entry name" value="2-C-methyl-D-erythritol 4-phosphate cytidylyltransferase"/>
    <property type="match status" value="1"/>
</dbReference>
<dbReference type="UniPathway" id="UPA00056">
    <property type="reaction ID" value="UER00093"/>
</dbReference>
<reference evidence="8 9" key="1">
    <citation type="submission" date="2015-05" db="EMBL/GenBank/DDBJ databases">
        <title>Complete genome of Marinobacter psychrophilus strain 20041T isolated from sea-ice of the Canadian Basin.</title>
        <authorList>
            <person name="Song L."/>
            <person name="Ren L."/>
            <person name="Yu Y."/>
            <person name="Wang X."/>
        </authorList>
    </citation>
    <scope>NUCLEOTIDE SEQUENCE [LARGE SCALE GENOMIC DNA]</scope>
    <source>
        <strain evidence="8 9">20041</strain>
    </source>
</reference>
<dbReference type="InterPro" id="IPR001228">
    <property type="entry name" value="IspD"/>
</dbReference>
<dbReference type="EMBL" id="CP011494">
    <property type="protein sequence ID" value="AKO52146.1"/>
    <property type="molecule type" value="Genomic_DNA"/>
</dbReference>
<dbReference type="InterPro" id="IPR029044">
    <property type="entry name" value="Nucleotide-diphossugar_trans"/>
</dbReference>
<name>A0A0H4HZN8_9GAMM</name>
<dbReference type="STRING" id="330734.ABA45_06690"/>
<dbReference type="PANTHER" id="PTHR32125:SF4">
    <property type="entry name" value="2-C-METHYL-D-ERYTHRITOL 4-PHOSPHATE CYTIDYLYLTRANSFERASE, CHLOROPLASTIC"/>
    <property type="match status" value="1"/>
</dbReference>
<evidence type="ECO:0000256" key="2">
    <source>
        <dbReference type="ARBA" id="ARBA00004787"/>
    </source>
</evidence>
<accession>A0A0H4HZN8</accession>
<evidence type="ECO:0000313" key="9">
    <source>
        <dbReference type="Proteomes" id="UP000036406"/>
    </source>
</evidence>
<dbReference type="InterPro" id="IPR034683">
    <property type="entry name" value="IspD/TarI"/>
</dbReference>
<dbReference type="PANTHER" id="PTHR32125">
    <property type="entry name" value="2-C-METHYL-D-ERYTHRITOL 4-PHOSPHATE CYTIDYLYLTRANSFERASE, CHLOROPLASTIC"/>
    <property type="match status" value="1"/>
</dbReference>
<comment type="pathway">
    <text evidence="2 7">Isoprenoid biosynthesis; isopentenyl diphosphate biosynthesis via DXP pathway; isopentenyl diphosphate from 1-deoxy-D-xylulose 5-phosphate: step 2/6.</text>
</comment>
<dbReference type="InterPro" id="IPR050088">
    <property type="entry name" value="IspD/TarI_cytidylyltransf_bact"/>
</dbReference>
<sequence length="233" mass="24729">MPEASLWLIVPAAGVGQRMAAACPKQYLRVDSEYILDITLRRLLAALPAAGCIVPLSSTDIWWPSTNASSDGRIATCAGGNERANSVLNALQALAPTAKNEDWVLVHDAARPCVASDDLKRLLKKVGAHSVGGLLASPVTDTLKMASPQAPNTVSSTIDRRHLWRALTPQVFRYGLLRDALQGALNQGVAITDEAAAMEQAGHRPLLVEGRSDNIKITVPADLALAGFILGQL</sequence>
<feature type="site" description="Positions MEP for the nucleophilic attack" evidence="7">
    <location>
        <position position="216"/>
    </location>
</feature>
<evidence type="ECO:0000256" key="1">
    <source>
        <dbReference type="ARBA" id="ARBA00001282"/>
    </source>
</evidence>
<gene>
    <name evidence="7 8" type="primary">ispD</name>
    <name evidence="8" type="ORF">ABA45_06690</name>
</gene>
<keyword evidence="4 7" id="KW-0808">Transferase</keyword>
<dbReference type="KEGG" id="mpq:ABA45_06690"/>
<keyword evidence="5 7" id="KW-0548">Nucleotidyltransferase</keyword>
<dbReference type="GO" id="GO:0019288">
    <property type="term" value="P:isopentenyl diphosphate biosynthetic process, methylerythritol 4-phosphate pathway"/>
    <property type="evidence" value="ECO:0007669"/>
    <property type="project" value="UniProtKB-UniRule"/>
</dbReference>
<proteinExistence type="inferred from homology"/>
<dbReference type="AlphaFoldDB" id="A0A0H4HZN8"/>
<feature type="site" description="Transition state stabilizer" evidence="7">
    <location>
        <position position="25"/>
    </location>
</feature>
<evidence type="ECO:0000313" key="8">
    <source>
        <dbReference type="EMBL" id="AKO52146.1"/>
    </source>
</evidence>
<dbReference type="EC" id="2.7.7.60" evidence="7"/>